<dbReference type="InterPro" id="IPR036291">
    <property type="entry name" value="NAD(P)-bd_dom_sf"/>
</dbReference>
<evidence type="ECO:0000313" key="2">
    <source>
        <dbReference type="EMBL" id="SVC92481.1"/>
    </source>
</evidence>
<feature type="non-terminal residue" evidence="2">
    <location>
        <position position="123"/>
    </location>
</feature>
<dbReference type="EMBL" id="UINC01118982">
    <property type="protein sequence ID" value="SVC92481.1"/>
    <property type="molecule type" value="Genomic_DNA"/>
</dbReference>
<evidence type="ECO:0000259" key="1">
    <source>
        <dbReference type="Pfam" id="PF00208"/>
    </source>
</evidence>
<name>A0A382R7D0_9ZZZZ</name>
<proteinExistence type="predicted"/>
<dbReference type="InterPro" id="IPR006096">
    <property type="entry name" value="Glu/Leu/Phe/Val/Trp_DH_C"/>
</dbReference>
<dbReference type="Pfam" id="PF00208">
    <property type="entry name" value="ELFV_dehydrog"/>
    <property type="match status" value="1"/>
</dbReference>
<dbReference type="AlphaFoldDB" id="A0A382R7D0"/>
<sequence>MIQQIGVSGGRLWRPPLDAYRTTGSSPTVHLLGPGRVGCSFLGLFRHSGYTLTGVTDSSGTVSWADGLDCEEVIATKENGETLASACGGRPLPLAAALLEVDADVVVDTTATDFGRPEWGEIL</sequence>
<reference evidence="2" key="1">
    <citation type="submission" date="2018-05" db="EMBL/GenBank/DDBJ databases">
        <authorList>
            <person name="Lanie J.A."/>
            <person name="Ng W.-L."/>
            <person name="Kazmierczak K.M."/>
            <person name="Andrzejewski T.M."/>
            <person name="Davidsen T.M."/>
            <person name="Wayne K.J."/>
            <person name="Tettelin H."/>
            <person name="Glass J.I."/>
            <person name="Rusch D."/>
            <person name="Podicherti R."/>
            <person name="Tsui H.-C.T."/>
            <person name="Winkler M.E."/>
        </authorList>
    </citation>
    <scope>NUCLEOTIDE SEQUENCE</scope>
</reference>
<dbReference type="Gene3D" id="3.40.50.720">
    <property type="entry name" value="NAD(P)-binding Rossmann-like Domain"/>
    <property type="match status" value="1"/>
</dbReference>
<gene>
    <name evidence="2" type="ORF">METZ01_LOCUS345335</name>
</gene>
<protein>
    <recommendedName>
        <fullName evidence="1">Glutamate/phenylalanine/leucine/valine/L-tryptophan dehydrogenase C-terminal domain-containing protein</fullName>
    </recommendedName>
</protein>
<dbReference type="SUPFAM" id="SSF51735">
    <property type="entry name" value="NAD(P)-binding Rossmann-fold domains"/>
    <property type="match status" value="1"/>
</dbReference>
<feature type="domain" description="Glutamate/phenylalanine/leucine/valine/L-tryptophan dehydrogenase C-terminal" evidence="1">
    <location>
        <begin position="27"/>
        <end position="108"/>
    </location>
</feature>
<dbReference type="GO" id="GO:0006520">
    <property type="term" value="P:amino acid metabolic process"/>
    <property type="evidence" value="ECO:0007669"/>
    <property type="project" value="InterPro"/>
</dbReference>
<organism evidence="2">
    <name type="scientific">marine metagenome</name>
    <dbReference type="NCBI Taxonomy" id="408172"/>
    <lineage>
        <taxon>unclassified sequences</taxon>
        <taxon>metagenomes</taxon>
        <taxon>ecological metagenomes</taxon>
    </lineage>
</organism>
<accession>A0A382R7D0</accession>
<dbReference type="GO" id="GO:0016491">
    <property type="term" value="F:oxidoreductase activity"/>
    <property type="evidence" value="ECO:0007669"/>
    <property type="project" value="InterPro"/>
</dbReference>